<feature type="chain" id="PRO_5033063635" description="TonB-dependent receptor" evidence="5">
    <location>
        <begin position="26"/>
        <end position="833"/>
    </location>
</feature>
<dbReference type="RefSeq" id="WP_184079718.1">
    <property type="nucleotide sequence ID" value="NZ_JACIJP010000002.1"/>
</dbReference>
<dbReference type="InterPro" id="IPR037066">
    <property type="entry name" value="Plug_dom_sf"/>
</dbReference>
<evidence type="ECO:0000256" key="4">
    <source>
        <dbReference type="SAM" id="MobiDB-lite"/>
    </source>
</evidence>
<comment type="subcellular location">
    <subcellularLocation>
        <location evidence="1">Cell outer membrane</location>
    </subcellularLocation>
</comment>
<keyword evidence="3" id="KW-0998">Cell outer membrane</keyword>
<evidence type="ECO:0000256" key="1">
    <source>
        <dbReference type="ARBA" id="ARBA00004442"/>
    </source>
</evidence>
<reference evidence="6 7" key="1">
    <citation type="submission" date="2020-08" db="EMBL/GenBank/DDBJ databases">
        <title>Genomic Encyclopedia of Type Strains, Phase IV (KMG-IV): sequencing the most valuable type-strain genomes for metagenomic binning, comparative biology and taxonomic classification.</title>
        <authorList>
            <person name="Goeker M."/>
        </authorList>
    </citation>
    <scope>NUCLEOTIDE SEQUENCE [LARGE SCALE GENOMIC DNA]</scope>
    <source>
        <strain evidence="6 7">DSM 102255</strain>
    </source>
</reference>
<keyword evidence="2" id="KW-0472">Membrane</keyword>
<feature type="compositionally biased region" description="Pro residues" evidence="4">
    <location>
        <begin position="629"/>
        <end position="647"/>
    </location>
</feature>
<dbReference type="PANTHER" id="PTHR47234:SF1">
    <property type="entry name" value="TONB-DEPENDENT RECEPTOR"/>
    <property type="match status" value="1"/>
</dbReference>
<feature type="region of interest" description="Disordered" evidence="4">
    <location>
        <begin position="604"/>
        <end position="668"/>
    </location>
</feature>
<keyword evidence="7" id="KW-1185">Reference proteome</keyword>
<accession>A0A841J068</accession>
<protein>
    <recommendedName>
        <fullName evidence="8">TonB-dependent receptor</fullName>
    </recommendedName>
</protein>
<evidence type="ECO:0000256" key="2">
    <source>
        <dbReference type="ARBA" id="ARBA00023136"/>
    </source>
</evidence>
<dbReference type="Gene3D" id="2.170.130.10">
    <property type="entry name" value="TonB-dependent receptor, plug domain"/>
    <property type="match status" value="1"/>
</dbReference>
<dbReference type="EMBL" id="JACIJP010000002">
    <property type="protein sequence ID" value="MBB6124074.1"/>
    <property type="molecule type" value="Genomic_DNA"/>
</dbReference>
<dbReference type="Proteomes" id="UP000552700">
    <property type="component" value="Unassembled WGS sequence"/>
</dbReference>
<evidence type="ECO:0008006" key="8">
    <source>
        <dbReference type="Google" id="ProtNLM"/>
    </source>
</evidence>
<evidence type="ECO:0000313" key="7">
    <source>
        <dbReference type="Proteomes" id="UP000552700"/>
    </source>
</evidence>
<dbReference type="SUPFAM" id="SSF56935">
    <property type="entry name" value="Porins"/>
    <property type="match status" value="1"/>
</dbReference>
<feature type="signal peptide" evidence="5">
    <location>
        <begin position="1"/>
        <end position="25"/>
    </location>
</feature>
<organism evidence="6 7">
    <name type="scientific">Sphingobium subterraneum</name>
    <dbReference type="NCBI Taxonomy" id="627688"/>
    <lineage>
        <taxon>Bacteria</taxon>
        <taxon>Pseudomonadati</taxon>
        <taxon>Pseudomonadota</taxon>
        <taxon>Alphaproteobacteria</taxon>
        <taxon>Sphingomonadales</taxon>
        <taxon>Sphingomonadaceae</taxon>
        <taxon>Sphingobium</taxon>
    </lineage>
</organism>
<evidence type="ECO:0000256" key="5">
    <source>
        <dbReference type="SAM" id="SignalP"/>
    </source>
</evidence>
<name>A0A841J068_9SPHN</name>
<dbReference type="PANTHER" id="PTHR47234">
    <property type="match status" value="1"/>
</dbReference>
<proteinExistence type="predicted"/>
<feature type="region of interest" description="Disordered" evidence="4">
    <location>
        <begin position="30"/>
        <end position="55"/>
    </location>
</feature>
<keyword evidence="5" id="KW-0732">Signal</keyword>
<dbReference type="InterPro" id="IPR036942">
    <property type="entry name" value="Beta-barrel_TonB_sf"/>
</dbReference>
<dbReference type="Gene3D" id="2.40.170.20">
    <property type="entry name" value="TonB-dependent receptor, beta-barrel domain"/>
    <property type="match status" value="1"/>
</dbReference>
<evidence type="ECO:0000256" key="3">
    <source>
        <dbReference type="ARBA" id="ARBA00023237"/>
    </source>
</evidence>
<comment type="caution">
    <text evidence="6">The sequence shown here is derived from an EMBL/GenBank/DDBJ whole genome shotgun (WGS) entry which is preliminary data.</text>
</comment>
<gene>
    <name evidence="6" type="ORF">FHS92_001803</name>
</gene>
<feature type="compositionally biased region" description="Gly residues" evidence="4">
    <location>
        <begin position="610"/>
        <end position="622"/>
    </location>
</feature>
<feature type="compositionally biased region" description="Gly residues" evidence="4">
    <location>
        <begin position="648"/>
        <end position="668"/>
    </location>
</feature>
<dbReference type="GO" id="GO:0009279">
    <property type="term" value="C:cell outer membrane"/>
    <property type="evidence" value="ECO:0007669"/>
    <property type="project" value="UniProtKB-SubCell"/>
</dbReference>
<dbReference type="AlphaFoldDB" id="A0A841J068"/>
<sequence>MTLALTRSLLLTTVLTPFLVAPALAQITTEPRPDQATTAPAGGGGGGGADPALNEGDEADEDIVVTGTKLPGSVVGNIPAEVTFTGRDVRGLGVSNITELLDALAPQTASSRGRGNGRPVVLINGLRTTGFAEVRDLPTEAIARVEIYPEELALRYGYRADQRVVNIVLRARFRAVTAELGPSITTDGGGVGGKADVTLLRIDKAGRWSLNTQYQHVSPLYENDRDIAPPVTPGALDERAFRTLVGRTDTASVNGTLNRNLGNGLAGTLNIRGETSTSENGLGGFLPVGTVVAQGLRRHVETQTGHAGAMISGAIAPWQFSVTANYDITHTRSRSDRALSPRDTALSTDQVATLELVTSGPLLKLPAGNANVTVKAGGDLDDFEGRSLRSGIERRTDVERATASGQASFDIPIASARRDVLAPLGTLNANFNIAYDRLSDFGTLRTLGYGISWSPVPVIDLVASVTHEDGAPTVQQLGGPTESIANVRVFDYVRQETVNITQISGGNPFLTGDNRRVLKLGATVRPFGDRNISFSANYTKSRIRNVIASLPAPTATIEAAFPDRFVRDANGQLISIDTRPVNFARSDQEELRWGVNLTKTFGQARRPDFAGGGGRSRAGGGESRAPGGAEPPPPGTEAAGAPPPPEGGPGGRGGFPGGGRGFGGGGGGGFGQTRLQFSFYHTWHLREDILIAPGVPLLDLLDGATTGNSGGQPRHELEGRLGVNRNGLGARVDVNWQSATSVTGGSAANASSLRFSPLATVDLRLFASLGANRDLVKRMPWLRGTRVTFSVDNLFNQRQNVRNANGLVPVNYQPDYLDPSGRTIRLTIRKLFF</sequence>
<evidence type="ECO:0000313" key="6">
    <source>
        <dbReference type="EMBL" id="MBB6124074.1"/>
    </source>
</evidence>